<keyword evidence="4" id="KW-1185">Reference proteome</keyword>
<dbReference type="PROSITE" id="PS00262">
    <property type="entry name" value="INSULIN"/>
    <property type="match status" value="1"/>
</dbReference>
<evidence type="ECO:0000313" key="4">
    <source>
        <dbReference type="Proteomes" id="UP000271098"/>
    </source>
</evidence>
<gene>
    <name evidence="3" type="ORF">GPUH_LOCUS8041</name>
</gene>
<sequence length="38" mass="4333">MFNIGVELDAAKVLYALAEECCRKKCSLQQFRSLCCTF</sequence>
<evidence type="ECO:0000256" key="2">
    <source>
        <dbReference type="ARBA" id="ARBA00022729"/>
    </source>
</evidence>
<dbReference type="EMBL" id="UYRT01022448">
    <property type="protein sequence ID" value="VDK60586.1"/>
    <property type="molecule type" value="Genomic_DNA"/>
</dbReference>
<dbReference type="Proteomes" id="UP000271098">
    <property type="component" value="Unassembled WGS sequence"/>
</dbReference>
<evidence type="ECO:0000313" key="5">
    <source>
        <dbReference type="WBParaSite" id="GPUH_0000805001-mRNA-1"/>
    </source>
</evidence>
<dbReference type="SUPFAM" id="SSF56994">
    <property type="entry name" value="Insulin-like"/>
    <property type="match status" value="1"/>
</dbReference>
<comment type="similarity">
    <text evidence="1">Belongs to the insulin family.</text>
</comment>
<protein>
    <submittedName>
        <fullName evidence="3 5">Uncharacterized protein</fullName>
    </submittedName>
</protein>
<evidence type="ECO:0000256" key="1">
    <source>
        <dbReference type="ARBA" id="ARBA00009034"/>
    </source>
</evidence>
<dbReference type="AlphaFoldDB" id="A0A183DH50"/>
<dbReference type="WBParaSite" id="GPUH_0000805001-mRNA-1">
    <property type="protein sequence ID" value="GPUH_0000805001-mRNA-1"/>
    <property type="gene ID" value="GPUH_0000805001"/>
</dbReference>
<dbReference type="InterPro" id="IPR036438">
    <property type="entry name" value="Insulin-like_sf"/>
</dbReference>
<name>A0A183DH50_9BILA</name>
<reference evidence="5" key="1">
    <citation type="submission" date="2016-06" db="UniProtKB">
        <authorList>
            <consortium name="WormBaseParasite"/>
        </authorList>
    </citation>
    <scope>IDENTIFICATION</scope>
</reference>
<keyword evidence="2" id="KW-0732">Signal</keyword>
<reference evidence="3 4" key="2">
    <citation type="submission" date="2018-11" db="EMBL/GenBank/DDBJ databases">
        <authorList>
            <consortium name="Pathogen Informatics"/>
        </authorList>
    </citation>
    <scope>NUCLEOTIDE SEQUENCE [LARGE SCALE GENOMIC DNA]</scope>
</reference>
<proteinExistence type="inferred from homology"/>
<evidence type="ECO:0000313" key="3">
    <source>
        <dbReference type="EMBL" id="VDK60586.1"/>
    </source>
</evidence>
<dbReference type="InterPro" id="IPR022353">
    <property type="entry name" value="Insulin_CS"/>
</dbReference>
<organism evidence="5">
    <name type="scientific">Gongylonema pulchrum</name>
    <dbReference type="NCBI Taxonomy" id="637853"/>
    <lineage>
        <taxon>Eukaryota</taxon>
        <taxon>Metazoa</taxon>
        <taxon>Ecdysozoa</taxon>
        <taxon>Nematoda</taxon>
        <taxon>Chromadorea</taxon>
        <taxon>Rhabditida</taxon>
        <taxon>Spirurina</taxon>
        <taxon>Spiruromorpha</taxon>
        <taxon>Spiruroidea</taxon>
        <taxon>Gongylonematidae</taxon>
        <taxon>Gongylonema</taxon>
    </lineage>
</organism>
<accession>A0A183DH50</accession>